<gene>
    <name evidence="2" type="ORF">SAMN04488136_13725</name>
</gene>
<dbReference type="PANTHER" id="PTHR30503:SF3">
    <property type="entry name" value="INNER MEMBRANE PROTEIN YEDI"/>
    <property type="match status" value="1"/>
</dbReference>
<dbReference type="STRING" id="861298.SAMN04488136_13725"/>
<keyword evidence="1" id="KW-1133">Transmembrane helix</keyword>
<protein>
    <recommendedName>
        <fullName evidence="4">Inner membrane protein YedI</fullName>
    </recommendedName>
</protein>
<name>A0A1G8GGY1_9VIBR</name>
<dbReference type="PANTHER" id="PTHR30503">
    <property type="entry name" value="INNER MEMBRANE PROTEIN YEDI"/>
    <property type="match status" value="1"/>
</dbReference>
<evidence type="ECO:0000256" key="1">
    <source>
        <dbReference type="SAM" id="Phobius"/>
    </source>
</evidence>
<feature type="transmembrane region" description="Helical" evidence="1">
    <location>
        <begin position="231"/>
        <end position="255"/>
    </location>
</feature>
<keyword evidence="1" id="KW-0472">Membrane</keyword>
<dbReference type="PIRSF" id="PIRSF016660">
    <property type="entry name" value="YedI"/>
    <property type="match status" value="1"/>
</dbReference>
<feature type="transmembrane region" description="Helical" evidence="1">
    <location>
        <begin position="71"/>
        <end position="100"/>
    </location>
</feature>
<dbReference type="EMBL" id="FNDD01000037">
    <property type="protein sequence ID" value="SDH93624.1"/>
    <property type="molecule type" value="Genomic_DNA"/>
</dbReference>
<feature type="transmembrane region" description="Helical" evidence="1">
    <location>
        <begin position="170"/>
        <end position="197"/>
    </location>
</feature>
<dbReference type="Pfam" id="PF05661">
    <property type="entry name" value="DUF808"/>
    <property type="match status" value="1"/>
</dbReference>
<reference evidence="2 3" key="1">
    <citation type="submission" date="2016-10" db="EMBL/GenBank/DDBJ databases">
        <authorList>
            <person name="de Groot N.N."/>
        </authorList>
    </citation>
    <scope>NUCLEOTIDE SEQUENCE [LARGE SCALE GENOMIC DNA]</scope>
    <source>
        <strain evidence="2 3">CGMCC 1.10228</strain>
    </source>
</reference>
<dbReference type="AlphaFoldDB" id="A0A1G8GGY1"/>
<dbReference type="OrthoDB" id="9814178at2"/>
<keyword evidence="1" id="KW-0812">Transmembrane</keyword>
<organism evidence="2 3">
    <name type="scientific">Vibrio xiamenensis</name>
    <dbReference type="NCBI Taxonomy" id="861298"/>
    <lineage>
        <taxon>Bacteria</taxon>
        <taxon>Pseudomonadati</taxon>
        <taxon>Pseudomonadota</taxon>
        <taxon>Gammaproteobacteria</taxon>
        <taxon>Vibrionales</taxon>
        <taxon>Vibrionaceae</taxon>
        <taxon>Vibrio</taxon>
    </lineage>
</organism>
<dbReference type="Proteomes" id="UP000198854">
    <property type="component" value="Unassembled WGS sequence"/>
</dbReference>
<dbReference type="GO" id="GO:0005886">
    <property type="term" value="C:plasma membrane"/>
    <property type="evidence" value="ECO:0007669"/>
    <property type="project" value="TreeGrafter"/>
</dbReference>
<accession>A0A1G8GGY1</accession>
<feature type="transmembrane region" description="Helical" evidence="1">
    <location>
        <begin position="275"/>
        <end position="300"/>
    </location>
</feature>
<dbReference type="InterPro" id="IPR008526">
    <property type="entry name" value="YedI"/>
</dbReference>
<sequence length="307" mass="32771">MAGASLLTLLDDIATVLDDVALMSKVAAKKTAGVLGDDLALNAQQVTGVAAERELPVVWGVAKGSFRNKFILVPAALLISAFIPWLIMPLLVLGGAFLCFEGAEKVLEKLFHHDDAHSEDKEQEHTKVLGKMSVEEYEKKKIKGAIRTDFILSAEIIVIALGTVQESSTLTQIIVVSLIAMVMTAGVYGIVAGIVKLDDLGFYLERRSQGKGILSVLGKGLITFAPKFMRVLTFVGTLAMFLVGGGIIVHNIPLIHHWVEPIVMQLPNLSFATALLPAILNGVIGLIAGLIIVAIVTVIAKLKPSAH</sequence>
<evidence type="ECO:0000313" key="3">
    <source>
        <dbReference type="Proteomes" id="UP000198854"/>
    </source>
</evidence>
<keyword evidence="3" id="KW-1185">Reference proteome</keyword>
<dbReference type="RefSeq" id="WP_093279059.1">
    <property type="nucleotide sequence ID" value="NZ_FNDD01000037.1"/>
</dbReference>
<proteinExistence type="predicted"/>
<evidence type="ECO:0008006" key="4">
    <source>
        <dbReference type="Google" id="ProtNLM"/>
    </source>
</evidence>
<evidence type="ECO:0000313" key="2">
    <source>
        <dbReference type="EMBL" id="SDH93624.1"/>
    </source>
</evidence>